<dbReference type="GO" id="GO:0016567">
    <property type="term" value="P:protein ubiquitination"/>
    <property type="evidence" value="ECO:0007669"/>
    <property type="project" value="InterPro"/>
</dbReference>
<feature type="domain" description="BTB" evidence="2">
    <location>
        <begin position="163"/>
        <end position="188"/>
    </location>
</feature>
<dbReference type="InterPro" id="IPR008974">
    <property type="entry name" value="TRAF-like"/>
</dbReference>
<dbReference type="SUPFAM" id="SSF49599">
    <property type="entry name" value="TRAF domain-like"/>
    <property type="match status" value="1"/>
</dbReference>
<dbReference type="Pfam" id="PF22486">
    <property type="entry name" value="MATH_2"/>
    <property type="match status" value="1"/>
</dbReference>
<dbReference type="PROSITE" id="PS50144">
    <property type="entry name" value="MATH"/>
    <property type="match status" value="1"/>
</dbReference>
<organism evidence="4 5">
    <name type="scientific">Eragrostis curvula</name>
    <name type="common">weeping love grass</name>
    <dbReference type="NCBI Taxonomy" id="38414"/>
    <lineage>
        <taxon>Eukaryota</taxon>
        <taxon>Viridiplantae</taxon>
        <taxon>Streptophyta</taxon>
        <taxon>Embryophyta</taxon>
        <taxon>Tracheophyta</taxon>
        <taxon>Spermatophyta</taxon>
        <taxon>Magnoliopsida</taxon>
        <taxon>Liliopsida</taxon>
        <taxon>Poales</taxon>
        <taxon>Poaceae</taxon>
        <taxon>PACMAD clade</taxon>
        <taxon>Chloridoideae</taxon>
        <taxon>Eragrostideae</taxon>
        <taxon>Eragrostidinae</taxon>
        <taxon>Eragrostis</taxon>
    </lineage>
</organism>
<protein>
    <recommendedName>
        <fullName evidence="6">BTB domain-containing protein</fullName>
    </recommendedName>
</protein>
<evidence type="ECO:0000313" key="5">
    <source>
        <dbReference type="Proteomes" id="UP000324897"/>
    </source>
</evidence>
<comment type="caution">
    <text evidence="4">The sequence shown here is derived from an EMBL/GenBank/DDBJ whole genome shotgun (WGS) entry which is preliminary data.</text>
</comment>
<dbReference type="PROSITE" id="PS50097">
    <property type="entry name" value="BTB"/>
    <property type="match status" value="1"/>
</dbReference>
<feature type="domain" description="MATH" evidence="3">
    <location>
        <begin position="21"/>
        <end position="136"/>
    </location>
</feature>
<dbReference type="EMBL" id="RWGY01000005">
    <property type="protein sequence ID" value="TVU42443.1"/>
    <property type="molecule type" value="Genomic_DNA"/>
</dbReference>
<dbReference type="PANTHER" id="PTHR26379:SF474">
    <property type="entry name" value="OS08G0228200 PROTEIN"/>
    <property type="match status" value="1"/>
</dbReference>
<evidence type="ECO:0000313" key="4">
    <source>
        <dbReference type="EMBL" id="TVU42443.1"/>
    </source>
</evidence>
<dbReference type="Gene3D" id="2.60.210.10">
    <property type="entry name" value="Apoptosis, Tumor Necrosis Factor Receptor Associated Protein 2, Chain A"/>
    <property type="match status" value="1"/>
</dbReference>
<evidence type="ECO:0000256" key="1">
    <source>
        <dbReference type="ARBA" id="ARBA00004906"/>
    </source>
</evidence>
<accession>A0A5J9W3E8</accession>
<dbReference type="InterPro" id="IPR000210">
    <property type="entry name" value="BTB/POZ_dom"/>
</dbReference>
<sequence length="205" mass="23127">MEASQRPRTRTESECTSRTAQATHSFTISRYSLLKRLGRGQFIRSANFTVRGYDWCIRYYPNGDSEEHRPHISFPRASDQGHRGGLSTSVFCDKTGKLFKSKASENPSWGLNLMNISELEASQYLRGDCLVIECDITVILGEPVLESKTSCDIPELLEAGERTDVTFEVEGESFRAHRIVLAMRSPVFNLKRNSMDRLGRITGIA</sequence>
<reference evidence="4 5" key="1">
    <citation type="journal article" date="2019" name="Sci. Rep.">
        <title>A high-quality genome of Eragrostis curvula grass provides insights into Poaceae evolution and supports new strategies to enhance forage quality.</title>
        <authorList>
            <person name="Carballo J."/>
            <person name="Santos B.A.C.M."/>
            <person name="Zappacosta D."/>
            <person name="Garbus I."/>
            <person name="Selva J.P."/>
            <person name="Gallo C.A."/>
            <person name="Diaz A."/>
            <person name="Albertini E."/>
            <person name="Caccamo M."/>
            <person name="Echenique V."/>
        </authorList>
    </citation>
    <scope>NUCLEOTIDE SEQUENCE [LARGE SCALE GENOMIC DNA]</scope>
    <source>
        <strain evidence="5">cv. Victoria</strain>
        <tissue evidence="4">Leaf</tissue>
    </source>
</reference>
<dbReference type="Proteomes" id="UP000324897">
    <property type="component" value="Unassembled WGS sequence"/>
</dbReference>
<proteinExistence type="predicted"/>
<dbReference type="AlphaFoldDB" id="A0A5J9W3E8"/>
<dbReference type="PANTHER" id="PTHR26379">
    <property type="entry name" value="BTB/POZ AND MATH DOMAIN-CONTAINING PROTEIN 1"/>
    <property type="match status" value="1"/>
</dbReference>
<gene>
    <name evidence="4" type="ORF">EJB05_08848</name>
</gene>
<dbReference type="SUPFAM" id="SSF54695">
    <property type="entry name" value="POZ domain"/>
    <property type="match status" value="1"/>
</dbReference>
<evidence type="ECO:0000259" key="2">
    <source>
        <dbReference type="PROSITE" id="PS50097"/>
    </source>
</evidence>
<dbReference type="CDD" id="cd00121">
    <property type="entry name" value="MATH"/>
    <property type="match status" value="1"/>
</dbReference>
<comment type="pathway">
    <text evidence="1">Protein modification; protein ubiquitination.</text>
</comment>
<name>A0A5J9W3E8_9POAL</name>
<evidence type="ECO:0000259" key="3">
    <source>
        <dbReference type="PROSITE" id="PS50144"/>
    </source>
</evidence>
<evidence type="ECO:0008006" key="6">
    <source>
        <dbReference type="Google" id="ProtNLM"/>
    </source>
</evidence>
<dbReference type="Gramene" id="TVU42443">
    <property type="protein sequence ID" value="TVU42443"/>
    <property type="gene ID" value="EJB05_08848"/>
</dbReference>
<keyword evidence="5" id="KW-1185">Reference proteome</keyword>
<dbReference type="Gene3D" id="3.30.710.10">
    <property type="entry name" value="Potassium Channel Kv1.1, Chain A"/>
    <property type="match status" value="1"/>
</dbReference>
<dbReference type="InterPro" id="IPR045005">
    <property type="entry name" value="BPM1-6"/>
</dbReference>
<dbReference type="Pfam" id="PF00651">
    <property type="entry name" value="BTB"/>
    <property type="match status" value="1"/>
</dbReference>
<dbReference type="InterPro" id="IPR011333">
    <property type="entry name" value="SKP1/BTB/POZ_sf"/>
</dbReference>
<dbReference type="InterPro" id="IPR002083">
    <property type="entry name" value="MATH/TRAF_dom"/>
</dbReference>
<feature type="non-terminal residue" evidence="4">
    <location>
        <position position="1"/>
    </location>
</feature>
<dbReference type="OrthoDB" id="1883087at2759"/>